<dbReference type="Proteomes" id="UP001597357">
    <property type="component" value="Unassembled WGS sequence"/>
</dbReference>
<dbReference type="EMBL" id="JBHULZ010000040">
    <property type="protein sequence ID" value="MFD2697878.1"/>
    <property type="molecule type" value="Genomic_DNA"/>
</dbReference>
<keyword evidence="1" id="KW-0472">Membrane</keyword>
<dbReference type="RefSeq" id="WP_147860772.1">
    <property type="nucleotide sequence ID" value="NZ_JBHULZ010000040.1"/>
</dbReference>
<keyword evidence="1" id="KW-1133">Transmembrane helix</keyword>
<comment type="caution">
    <text evidence="2">The sequence shown here is derived from an EMBL/GenBank/DDBJ whole genome shotgun (WGS) entry which is preliminary data.</text>
</comment>
<proteinExistence type="predicted"/>
<sequence length="97" mass="11095">MIDQKNKKKLLIKSLLFDGIGMLSMLIPGIGPFLDIVWAPVAAKKMTEMYPGTKGKWAAAIVFLEEILPYTDVLPTFTLMWCYQYLWLSRSKPIEVK</sequence>
<evidence type="ECO:0000256" key="1">
    <source>
        <dbReference type="SAM" id="Phobius"/>
    </source>
</evidence>
<keyword evidence="1" id="KW-0812">Transmembrane</keyword>
<keyword evidence="3" id="KW-1185">Reference proteome</keyword>
<gene>
    <name evidence="2" type="ORF">ACFSQ0_07730</name>
</gene>
<name>A0ABW5SDP8_9FLAO</name>
<evidence type="ECO:0000313" key="2">
    <source>
        <dbReference type="EMBL" id="MFD2697878.1"/>
    </source>
</evidence>
<reference evidence="3" key="1">
    <citation type="journal article" date="2019" name="Int. J. Syst. Evol. Microbiol.">
        <title>The Global Catalogue of Microorganisms (GCM) 10K type strain sequencing project: providing services to taxonomists for standard genome sequencing and annotation.</title>
        <authorList>
            <consortium name="The Broad Institute Genomics Platform"/>
            <consortium name="The Broad Institute Genome Sequencing Center for Infectious Disease"/>
            <person name="Wu L."/>
            <person name="Ma J."/>
        </authorList>
    </citation>
    <scope>NUCLEOTIDE SEQUENCE [LARGE SCALE GENOMIC DNA]</scope>
    <source>
        <strain evidence="3">KCTC 42255</strain>
    </source>
</reference>
<evidence type="ECO:0000313" key="3">
    <source>
        <dbReference type="Proteomes" id="UP001597357"/>
    </source>
</evidence>
<organism evidence="2 3">
    <name type="scientific">Mesonia sediminis</name>
    <dbReference type="NCBI Taxonomy" id="1703946"/>
    <lineage>
        <taxon>Bacteria</taxon>
        <taxon>Pseudomonadati</taxon>
        <taxon>Bacteroidota</taxon>
        <taxon>Flavobacteriia</taxon>
        <taxon>Flavobacteriales</taxon>
        <taxon>Flavobacteriaceae</taxon>
        <taxon>Mesonia</taxon>
    </lineage>
</organism>
<protein>
    <recommendedName>
        <fullName evidence="4">DUF4112 domain-containing protein</fullName>
    </recommendedName>
</protein>
<feature type="transmembrane region" description="Helical" evidence="1">
    <location>
        <begin position="20"/>
        <end position="41"/>
    </location>
</feature>
<evidence type="ECO:0008006" key="4">
    <source>
        <dbReference type="Google" id="ProtNLM"/>
    </source>
</evidence>
<accession>A0ABW5SDP8</accession>